<sequence length="119" mass="14007">MEFDTNVPVYLQILTYLKEKIVKQEWKEGEKMPSVRELAKALKVNPNTVQRAYRQLESEGIIYSKRGMGSYITEDRDKLYQLKKEMAHDIVDDFAKRMMNIGLNKSEMLEIIKEYVKGV</sequence>
<dbReference type="EMBL" id="CP058649">
    <property type="protein sequence ID" value="QUI22648.1"/>
    <property type="molecule type" value="Genomic_DNA"/>
</dbReference>
<protein>
    <submittedName>
        <fullName evidence="5">GntR family transcriptional regulator</fullName>
    </submittedName>
</protein>
<dbReference type="Pfam" id="PF00392">
    <property type="entry name" value="GntR"/>
    <property type="match status" value="1"/>
</dbReference>
<dbReference type="CDD" id="cd07377">
    <property type="entry name" value="WHTH_GntR"/>
    <property type="match status" value="1"/>
</dbReference>
<dbReference type="PANTHER" id="PTHR38445:SF6">
    <property type="entry name" value="GNTR-FAMILY TRANSCRIPTIONAL REGULATOR"/>
    <property type="match status" value="1"/>
</dbReference>
<accession>A0A8J8SGT3</accession>
<dbReference type="InterPro" id="IPR036390">
    <property type="entry name" value="WH_DNA-bd_sf"/>
</dbReference>
<dbReference type="GO" id="GO:0003700">
    <property type="term" value="F:DNA-binding transcription factor activity"/>
    <property type="evidence" value="ECO:0007669"/>
    <property type="project" value="InterPro"/>
</dbReference>
<keyword evidence="6" id="KW-1185">Reference proteome</keyword>
<gene>
    <name evidence="5" type="ORF">HZI73_10215</name>
</gene>
<dbReference type="GO" id="GO:0003677">
    <property type="term" value="F:DNA binding"/>
    <property type="evidence" value="ECO:0007669"/>
    <property type="project" value="UniProtKB-KW"/>
</dbReference>
<evidence type="ECO:0000313" key="5">
    <source>
        <dbReference type="EMBL" id="QUI22648.1"/>
    </source>
</evidence>
<dbReference type="SMART" id="SM00345">
    <property type="entry name" value="HTH_GNTR"/>
    <property type="match status" value="1"/>
</dbReference>
<keyword evidence="2" id="KW-0238">DNA-binding</keyword>
<dbReference type="PRINTS" id="PR00035">
    <property type="entry name" value="HTHGNTR"/>
</dbReference>
<feature type="domain" description="HTH gntR-type" evidence="4">
    <location>
        <begin position="7"/>
        <end position="75"/>
    </location>
</feature>
<dbReference type="InterPro" id="IPR000524">
    <property type="entry name" value="Tscrpt_reg_HTH_GntR"/>
</dbReference>
<proteinExistence type="predicted"/>
<reference evidence="5" key="1">
    <citation type="submission" date="2020-07" db="EMBL/GenBank/DDBJ databases">
        <title>Vallitalea pronyensis genome.</title>
        <authorList>
            <person name="Postec A."/>
        </authorList>
    </citation>
    <scope>NUCLEOTIDE SEQUENCE</scope>
    <source>
        <strain evidence="5">FatNI3</strain>
    </source>
</reference>
<evidence type="ECO:0000259" key="4">
    <source>
        <dbReference type="PROSITE" id="PS50949"/>
    </source>
</evidence>
<organism evidence="5 6">
    <name type="scientific">Vallitalea pronyensis</name>
    <dbReference type="NCBI Taxonomy" id="1348613"/>
    <lineage>
        <taxon>Bacteria</taxon>
        <taxon>Bacillati</taxon>
        <taxon>Bacillota</taxon>
        <taxon>Clostridia</taxon>
        <taxon>Lachnospirales</taxon>
        <taxon>Vallitaleaceae</taxon>
        <taxon>Vallitalea</taxon>
    </lineage>
</organism>
<dbReference type="KEGG" id="vpy:HZI73_10215"/>
<dbReference type="PANTHER" id="PTHR38445">
    <property type="entry name" value="HTH-TYPE TRANSCRIPTIONAL REPRESSOR YTRA"/>
    <property type="match status" value="1"/>
</dbReference>
<dbReference type="AlphaFoldDB" id="A0A8J8SGT3"/>
<evidence type="ECO:0000256" key="2">
    <source>
        <dbReference type="ARBA" id="ARBA00023125"/>
    </source>
</evidence>
<dbReference type="InterPro" id="IPR036388">
    <property type="entry name" value="WH-like_DNA-bd_sf"/>
</dbReference>
<dbReference type="Gene3D" id="1.10.10.10">
    <property type="entry name" value="Winged helix-like DNA-binding domain superfamily/Winged helix DNA-binding domain"/>
    <property type="match status" value="1"/>
</dbReference>
<dbReference type="SUPFAM" id="SSF46785">
    <property type="entry name" value="Winged helix' DNA-binding domain"/>
    <property type="match status" value="1"/>
</dbReference>
<keyword evidence="3" id="KW-0804">Transcription</keyword>
<name>A0A8J8SGT3_9FIRM</name>
<dbReference type="PROSITE" id="PS50949">
    <property type="entry name" value="HTH_GNTR"/>
    <property type="match status" value="1"/>
</dbReference>
<evidence type="ECO:0000256" key="1">
    <source>
        <dbReference type="ARBA" id="ARBA00023015"/>
    </source>
</evidence>
<keyword evidence="1" id="KW-0805">Transcription regulation</keyword>
<dbReference type="RefSeq" id="WP_212698140.1">
    <property type="nucleotide sequence ID" value="NZ_CP058649.1"/>
</dbReference>
<dbReference type="Proteomes" id="UP000683246">
    <property type="component" value="Chromosome"/>
</dbReference>
<evidence type="ECO:0000256" key="3">
    <source>
        <dbReference type="ARBA" id="ARBA00023163"/>
    </source>
</evidence>
<evidence type="ECO:0000313" key="6">
    <source>
        <dbReference type="Proteomes" id="UP000683246"/>
    </source>
</evidence>